<evidence type="ECO:0000256" key="2">
    <source>
        <dbReference type="ARBA" id="ARBA00004906"/>
    </source>
</evidence>
<dbReference type="FunFam" id="3.30.40.10:FF:000114">
    <property type="entry name" value="RING-type E3 ubiquitin transferase"/>
    <property type="match status" value="1"/>
</dbReference>
<feature type="domain" description="U-box" evidence="8">
    <location>
        <begin position="278"/>
        <end position="352"/>
    </location>
</feature>
<feature type="compositionally biased region" description="Basic residues" evidence="7">
    <location>
        <begin position="781"/>
        <end position="791"/>
    </location>
</feature>
<reference evidence="9" key="1">
    <citation type="journal article" date="2013" name="Nat. Commun.">
        <title>Whole-genome sequencing of Oryza brachyantha reveals mechanisms underlying Oryza genome evolution.</title>
        <authorList>
            <person name="Chen J."/>
            <person name="Huang Q."/>
            <person name="Gao D."/>
            <person name="Wang J."/>
            <person name="Lang Y."/>
            <person name="Liu T."/>
            <person name="Li B."/>
            <person name="Bai Z."/>
            <person name="Luis Goicoechea J."/>
            <person name="Liang C."/>
            <person name="Chen C."/>
            <person name="Zhang W."/>
            <person name="Sun S."/>
            <person name="Liao Y."/>
            <person name="Zhang X."/>
            <person name="Yang L."/>
            <person name="Song C."/>
            <person name="Wang M."/>
            <person name="Shi J."/>
            <person name="Liu G."/>
            <person name="Liu J."/>
            <person name="Zhou H."/>
            <person name="Zhou W."/>
            <person name="Yu Q."/>
            <person name="An N."/>
            <person name="Chen Y."/>
            <person name="Cai Q."/>
            <person name="Wang B."/>
            <person name="Liu B."/>
            <person name="Min J."/>
            <person name="Huang Y."/>
            <person name="Wu H."/>
            <person name="Li Z."/>
            <person name="Zhang Y."/>
            <person name="Yin Y."/>
            <person name="Song W."/>
            <person name="Jiang J."/>
            <person name="Jackson S.A."/>
            <person name="Wing R.A."/>
            <person name="Wang J."/>
            <person name="Chen M."/>
        </authorList>
    </citation>
    <scope>NUCLEOTIDE SEQUENCE [LARGE SCALE GENOMIC DNA]</scope>
    <source>
        <strain evidence="9">cv. IRGC 101232</strain>
    </source>
</reference>
<keyword evidence="6" id="KW-0833">Ubl conjugation pathway</keyword>
<comment type="catalytic activity">
    <reaction evidence="1">
        <text>S-ubiquitinyl-[E2 ubiquitin-conjugating enzyme]-L-cysteine + [acceptor protein]-L-lysine = [E2 ubiquitin-conjugating enzyme]-L-cysteine + N(6)-ubiquitinyl-[acceptor protein]-L-lysine.</text>
        <dbReference type="EC" id="2.3.2.27"/>
    </reaction>
</comment>
<dbReference type="Gramene" id="OB04G24180.1">
    <property type="protein sequence ID" value="OB04G24180.1"/>
    <property type="gene ID" value="OB04G24180"/>
</dbReference>
<organism evidence="9">
    <name type="scientific">Oryza brachyantha</name>
    <name type="common">malo sina</name>
    <dbReference type="NCBI Taxonomy" id="4533"/>
    <lineage>
        <taxon>Eukaryota</taxon>
        <taxon>Viridiplantae</taxon>
        <taxon>Streptophyta</taxon>
        <taxon>Embryophyta</taxon>
        <taxon>Tracheophyta</taxon>
        <taxon>Spermatophyta</taxon>
        <taxon>Magnoliopsida</taxon>
        <taxon>Liliopsida</taxon>
        <taxon>Poales</taxon>
        <taxon>Poaceae</taxon>
        <taxon>BOP clade</taxon>
        <taxon>Oryzoideae</taxon>
        <taxon>Oryzeae</taxon>
        <taxon>Oryzinae</taxon>
        <taxon>Oryza</taxon>
    </lineage>
</organism>
<evidence type="ECO:0000256" key="4">
    <source>
        <dbReference type="ARBA" id="ARBA00022679"/>
    </source>
</evidence>
<accession>J3LZ43</accession>
<dbReference type="AlphaFoldDB" id="J3LZ43"/>
<feature type="region of interest" description="Disordered" evidence="7">
    <location>
        <begin position="750"/>
        <end position="791"/>
    </location>
</feature>
<dbReference type="Pfam" id="PF04564">
    <property type="entry name" value="U-box"/>
    <property type="match status" value="1"/>
</dbReference>
<dbReference type="InterPro" id="IPR016024">
    <property type="entry name" value="ARM-type_fold"/>
</dbReference>
<evidence type="ECO:0000256" key="6">
    <source>
        <dbReference type="ARBA" id="ARBA00022786"/>
    </source>
</evidence>
<dbReference type="GO" id="GO:0061630">
    <property type="term" value="F:ubiquitin protein ligase activity"/>
    <property type="evidence" value="ECO:0007669"/>
    <property type="project" value="UniProtKB-EC"/>
</dbReference>
<keyword evidence="4" id="KW-0808">Transferase</keyword>
<evidence type="ECO:0000259" key="8">
    <source>
        <dbReference type="PROSITE" id="PS51698"/>
    </source>
</evidence>
<name>J3LZ43_ORYBR</name>
<dbReference type="UniPathway" id="UPA00143"/>
<protein>
    <recommendedName>
        <fullName evidence="3">RING-type E3 ubiquitin transferase</fullName>
        <ecNumber evidence="3">2.3.2.27</ecNumber>
    </recommendedName>
</protein>
<evidence type="ECO:0000256" key="5">
    <source>
        <dbReference type="ARBA" id="ARBA00022737"/>
    </source>
</evidence>
<evidence type="ECO:0000256" key="3">
    <source>
        <dbReference type="ARBA" id="ARBA00012483"/>
    </source>
</evidence>
<dbReference type="HOGENOM" id="CLU_006348_4_1_1"/>
<keyword evidence="5" id="KW-0677">Repeat</keyword>
<dbReference type="Gene3D" id="1.25.10.10">
    <property type="entry name" value="Leucine-rich Repeat Variant"/>
    <property type="match status" value="2"/>
</dbReference>
<dbReference type="Gene3D" id="3.30.40.10">
    <property type="entry name" value="Zinc/RING finger domain, C3HC4 (zinc finger)"/>
    <property type="match status" value="1"/>
</dbReference>
<dbReference type="InterPro" id="IPR011989">
    <property type="entry name" value="ARM-like"/>
</dbReference>
<feature type="compositionally biased region" description="Low complexity" evidence="7">
    <location>
        <begin position="752"/>
        <end position="762"/>
    </location>
</feature>
<dbReference type="PANTHER" id="PTHR23315">
    <property type="entry name" value="U BOX DOMAIN-CONTAINING"/>
    <property type="match status" value="1"/>
</dbReference>
<dbReference type="InterPro" id="IPR013083">
    <property type="entry name" value="Znf_RING/FYVE/PHD"/>
</dbReference>
<evidence type="ECO:0000256" key="1">
    <source>
        <dbReference type="ARBA" id="ARBA00000900"/>
    </source>
</evidence>
<dbReference type="CDD" id="cd16664">
    <property type="entry name" value="RING-Ubox_PUB"/>
    <property type="match status" value="1"/>
</dbReference>
<dbReference type="InterPro" id="IPR058678">
    <property type="entry name" value="ARM_PUB"/>
</dbReference>
<evidence type="ECO:0000313" key="9">
    <source>
        <dbReference type="EnsemblPlants" id="OB04G24180.1"/>
    </source>
</evidence>
<sequence length="809" mass="88962">MDKVEVDGNFIASGNWKLHGALCKQLHKIVLEVLDAIPVLEATRPRNSSGLLALSSLRIAVEKAKNLLQYCSECSKFYLALTTENVITKFEKARYALLESLHQLEETLPEATSSQIQGIATDLEKTVFCLDHIQRQVGADVNQLVQNEAKSNGFLDDNELEFFRQTAFRIGIASSAAALTERRALRRLLERAHAAEDMKKESIASYLLHLMRKYSNLFRSETTDFTNSSLCSSPSCSSSSLSSSIDLPGNVHAIEKPMSRVGSFNLRQIKGLSGSMPLPPEELRCPISLQLMYDPVIVASGQTYERACIDKWFSSGNTTCPKTRNELSQLSMTPNYCIKGLIASWCEQNGVLVPSAPPDSPKLKYLRISSLTSSKCLVTNGVSTILFEDAKDEAKVGSKVASEKCTRQNSGEAPSEICEVEISPEKRPRGNSGKVARATCDLWVRALSKDYEGCVDEQREVIEQIRFLLKDDGELRNCAGASGITELLIQFLDKALCRDDFQCQVVGTMALFNLAVSNDRNKKQLLSGGVIPMMEQMIQMPETYEAAVAMYLNLSCLPEAQVIIGQSKATPVLINGLREDGYRSRTCCLDALLTLYNVSLQPSNIPTLIAAGVIESLHGVLAPSSPMTEKALAVLINLALTRAGKKEIAANSDMVGAIVVILDNGEPAEKEKAVSCLWIICSGDEGGSLMVLQEGVIPALVSLTANGTGKTREKAQRLLLLFRGMRQRELEQLQPRVELHEAVSQATAQHEQMQLQLQQQQQPATAPAKKGSELAGGGKRPTPRLRKSKSKLRRFKRALVRLLRKWGMR</sequence>
<dbReference type="eggNOG" id="KOG0167">
    <property type="taxonomic scope" value="Eukaryota"/>
</dbReference>
<dbReference type="OMA" id="KCTRQNS"/>
<dbReference type="PANTHER" id="PTHR23315:SF242">
    <property type="entry name" value="RING-TYPE E3 UBIQUITIN TRANSFERASE"/>
    <property type="match status" value="1"/>
</dbReference>
<dbReference type="InterPro" id="IPR003613">
    <property type="entry name" value="Ubox_domain"/>
</dbReference>
<keyword evidence="10" id="KW-1185">Reference proteome</keyword>
<dbReference type="SUPFAM" id="SSF48371">
    <property type="entry name" value="ARM repeat"/>
    <property type="match status" value="1"/>
</dbReference>
<dbReference type="PROSITE" id="PS51698">
    <property type="entry name" value="U_BOX"/>
    <property type="match status" value="1"/>
</dbReference>
<evidence type="ECO:0000256" key="7">
    <source>
        <dbReference type="SAM" id="MobiDB-lite"/>
    </source>
</evidence>
<dbReference type="SMART" id="SM00504">
    <property type="entry name" value="Ubox"/>
    <property type="match status" value="1"/>
</dbReference>
<evidence type="ECO:0000313" key="10">
    <source>
        <dbReference type="Proteomes" id="UP000006038"/>
    </source>
</evidence>
<dbReference type="EC" id="2.3.2.27" evidence="3"/>
<dbReference type="Pfam" id="PF25598">
    <property type="entry name" value="ARM_PUB"/>
    <property type="match status" value="1"/>
</dbReference>
<dbReference type="Proteomes" id="UP000006038">
    <property type="component" value="Chromosome 4"/>
</dbReference>
<dbReference type="EnsemblPlants" id="OB04G24180.1">
    <property type="protein sequence ID" value="OB04G24180.1"/>
    <property type="gene ID" value="OB04G24180"/>
</dbReference>
<reference evidence="9" key="2">
    <citation type="submission" date="2013-04" db="UniProtKB">
        <authorList>
            <consortium name="EnsemblPlants"/>
        </authorList>
    </citation>
    <scope>IDENTIFICATION</scope>
</reference>
<comment type="pathway">
    <text evidence="2">Protein modification; protein ubiquitination.</text>
</comment>
<dbReference type="GO" id="GO:0016567">
    <property type="term" value="P:protein ubiquitination"/>
    <property type="evidence" value="ECO:0007669"/>
    <property type="project" value="UniProtKB-UniPathway"/>
</dbReference>
<dbReference type="InterPro" id="IPR045210">
    <property type="entry name" value="RING-Ubox_PUB"/>
</dbReference>
<proteinExistence type="predicted"/>
<dbReference type="SUPFAM" id="SSF57850">
    <property type="entry name" value="RING/U-box"/>
    <property type="match status" value="1"/>
</dbReference>